<gene>
    <name evidence="2" type="ORF">BMMGA3_16370</name>
</gene>
<accession>A0A068M1I6</accession>
<dbReference type="AlphaFoldDB" id="A0A068M1I6"/>
<feature type="region of interest" description="Disordered" evidence="1">
    <location>
        <begin position="38"/>
        <end position="63"/>
    </location>
</feature>
<organism evidence="2 3">
    <name type="scientific">Bacillus methanolicus (strain MGA3 / ATCC 53907)</name>
    <dbReference type="NCBI Taxonomy" id="796606"/>
    <lineage>
        <taxon>Bacteria</taxon>
        <taxon>Bacillati</taxon>
        <taxon>Bacillota</taxon>
        <taxon>Bacilli</taxon>
        <taxon>Bacillales</taxon>
        <taxon>Bacillaceae</taxon>
        <taxon>Bacillus</taxon>
    </lineage>
</organism>
<dbReference type="HOGENOM" id="CLU_2876473_0_0_9"/>
<keyword evidence="3" id="KW-1185">Reference proteome</keyword>
<protein>
    <submittedName>
        <fullName evidence="2">Uncharacterized protein</fullName>
    </submittedName>
</protein>
<evidence type="ECO:0000256" key="1">
    <source>
        <dbReference type="SAM" id="MobiDB-lite"/>
    </source>
</evidence>
<proteinExistence type="predicted"/>
<dbReference type="KEGG" id="bmet:BMMGA3_16370"/>
<feature type="compositionally biased region" description="Basic and acidic residues" evidence="1">
    <location>
        <begin position="43"/>
        <end position="63"/>
    </location>
</feature>
<name>A0A068M1I6_BACMM</name>
<reference evidence="2 3" key="1">
    <citation type="journal article" date="2015" name="BMC Genomics">
        <title>Transcriptome analysis of thermophilic methylotrophic Bacillus methanolicus MGA3 using RNA-sequencing provides detailed insights into its previously uncharted transcriptional landscape.</title>
        <authorList>
            <person name="Irla M."/>
            <person name="Neshat A."/>
            <person name="Brautaset T."/>
            <person name="Ruckert C."/>
            <person name="Kalinowski J."/>
            <person name="Wendisch V.F."/>
        </authorList>
    </citation>
    <scope>NUCLEOTIDE SEQUENCE [LARGE SCALE GENOMIC DNA]</scope>
    <source>
        <strain evidence="3">MGA3 / ATCC 53907</strain>
    </source>
</reference>
<sequence length="63" mass="7450">MKRRENNGEYRADCGFVQSARIQYMCLLFEIKNTNAKINIGKQAREQRKNGTDKNERDANTRR</sequence>
<evidence type="ECO:0000313" key="2">
    <source>
        <dbReference type="EMBL" id="AIE61627.1"/>
    </source>
</evidence>
<evidence type="ECO:0000313" key="3">
    <source>
        <dbReference type="Proteomes" id="UP000027602"/>
    </source>
</evidence>
<dbReference type="EMBL" id="CP007739">
    <property type="protein sequence ID" value="AIE61627.1"/>
    <property type="molecule type" value="Genomic_DNA"/>
</dbReference>
<dbReference type="Proteomes" id="UP000027602">
    <property type="component" value="Chromosome"/>
</dbReference>